<keyword evidence="2" id="KW-0812">Transmembrane</keyword>
<keyword evidence="2" id="KW-0472">Membrane</keyword>
<evidence type="ECO:0000256" key="2">
    <source>
        <dbReference type="SAM" id="Phobius"/>
    </source>
</evidence>
<organism evidence="3 4">
    <name type="scientific">Armadillidium nasatum</name>
    <dbReference type="NCBI Taxonomy" id="96803"/>
    <lineage>
        <taxon>Eukaryota</taxon>
        <taxon>Metazoa</taxon>
        <taxon>Ecdysozoa</taxon>
        <taxon>Arthropoda</taxon>
        <taxon>Crustacea</taxon>
        <taxon>Multicrustacea</taxon>
        <taxon>Malacostraca</taxon>
        <taxon>Eumalacostraca</taxon>
        <taxon>Peracarida</taxon>
        <taxon>Isopoda</taxon>
        <taxon>Oniscidea</taxon>
        <taxon>Crinocheta</taxon>
        <taxon>Armadillidiidae</taxon>
        <taxon>Armadillidium</taxon>
    </lineage>
</organism>
<protein>
    <submittedName>
        <fullName evidence="3">Uncharacterized protein</fullName>
    </submittedName>
</protein>
<keyword evidence="4" id="KW-1185">Reference proteome</keyword>
<dbReference type="Proteomes" id="UP000326759">
    <property type="component" value="Unassembled WGS sequence"/>
</dbReference>
<feature type="compositionally biased region" description="Basic and acidic residues" evidence="1">
    <location>
        <begin position="57"/>
        <end position="72"/>
    </location>
</feature>
<evidence type="ECO:0000313" key="4">
    <source>
        <dbReference type="Proteomes" id="UP000326759"/>
    </source>
</evidence>
<dbReference type="EMBL" id="SEYY01002943">
    <property type="protein sequence ID" value="KAB7504524.1"/>
    <property type="molecule type" value="Genomic_DNA"/>
</dbReference>
<gene>
    <name evidence="3" type="ORF">Anas_09066</name>
</gene>
<feature type="region of interest" description="Disordered" evidence="1">
    <location>
        <begin position="29"/>
        <end position="157"/>
    </location>
</feature>
<feature type="transmembrane region" description="Helical" evidence="2">
    <location>
        <begin position="181"/>
        <end position="201"/>
    </location>
</feature>
<evidence type="ECO:0000256" key="1">
    <source>
        <dbReference type="SAM" id="MobiDB-lite"/>
    </source>
</evidence>
<name>A0A5N5TCZ7_9CRUS</name>
<sequence>MKNLSCRHFNIEMMKDKYHLAVPDREVAERNENRVKPSTLEVPGGGYSNPCPIEDNESVHSEHSRHSDKPPEVRVSPSSTRRKPSSGESNKETASVSYKPQTSEVKIIEPKANNSNNIHHHIPLSRLSDKDRKRRQSITSKITSNKYIQPSNDDEESSRCTCCKRVQQDWNDCSKVKRRTIRLLVIASIFVACTIIGFIIYSKRAYIAHMFEANHTRICDTPECILAGKKTSSSLVVGCRYCRPGDAGGMRPQIVILEVEVRPKGVPPIRSPIKSLFP</sequence>
<feature type="compositionally biased region" description="Polar residues" evidence="1">
    <location>
        <begin position="137"/>
        <end position="151"/>
    </location>
</feature>
<keyword evidence="2" id="KW-1133">Transmembrane helix</keyword>
<reference evidence="3 4" key="1">
    <citation type="journal article" date="2019" name="PLoS Biol.">
        <title>Sex chromosomes control vertical transmission of feminizing Wolbachia symbionts in an isopod.</title>
        <authorList>
            <person name="Becking T."/>
            <person name="Chebbi M.A."/>
            <person name="Giraud I."/>
            <person name="Moumen B."/>
            <person name="Laverre T."/>
            <person name="Caubet Y."/>
            <person name="Peccoud J."/>
            <person name="Gilbert C."/>
            <person name="Cordaux R."/>
        </authorList>
    </citation>
    <scope>NUCLEOTIDE SEQUENCE [LARGE SCALE GENOMIC DNA]</scope>
    <source>
        <strain evidence="3">ANa2</strain>
        <tissue evidence="3">Whole body excluding digestive tract and cuticle</tissue>
    </source>
</reference>
<dbReference type="OrthoDB" id="10376815at2759"/>
<feature type="compositionally biased region" description="Polar residues" evidence="1">
    <location>
        <begin position="86"/>
        <end position="104"/>
    </location>
</feature>
<dbReference type="AlphaFoldDB" id="A0A5N5TCZ7"/>
<comment type="caution">
    <text evidence="3">The sequence shown here is derived from an EMBL/GenBank/DDBJ whole genome shotgun (WGS) entry which is preliminary data.</text>
</comment>
<evidence type="ECO:0000313" key="3">
    <source>
        <dbReference type="EMBL" id="KAB7504524.1"/>
    </source>
</evidence>
<accession>A0A5N5TCZ7</accession>
<proteinExistence type="predicted"/>